<name>A0A7Y0REY4_9GAMM</name>
<sequence length="171" mass="19025">MSEFVPFRFRVNLHDSRSGELLCSGAFSEVTGFELTMEPRSIAEGGRNWGEHQRSGATRFSPMVLKRGVTHVNDLWSWFDVTTRGANYGYRMHGEIVLLGHPRKAGGEYQDNPVMTWKLTGVLATHFKGPDLNSTASQVAIEELHLVHEGLELERHSPDTESTSGPEEAAS</sequence>
<dbReference type="InterPro" id="IPR011747">
    <property type="entry name" value="CHP02241"/>
</dbReference>
<evidence type="ECO:0000313" key="2">
    <source>
        <dbReference type="EMBL" id="NMT64995.1"/>
    </source>
</evidence>
<dbReference type="PANTHER" id="PTHR38009:SF1">
    <property type="entry name" value="CONSERVED HYPOTHETICAL PHAGE TAIL PROTEIN"/>
    <property type="match status" value="1"/>
</dbReference>
<gene>
    <name evidence="2" type="ORF">HIU99_15520</name>
</gene>
<protein>
    <submittedName>
        <fullName evidence="2">Phage tail protein</fullName>
    </submittedName>
</protein>
<dbReference type="InterPro" id="IPR010667">
    <property type="entry name" value="Phage_T4_Gp19"/>
</dbReference>
<dbReference type="RefSeq" id="WP_135956242.1">
    <property type="nucleotide sequence ID" value="NZ_JABCKY010000007.1"/>
</dbReference>
<evidence type="ECO:0000313" key="3">
    <source>
        <dbReference type="Proteomes" id="UP000567186"/>
    </source>
</evidence>
<keyword evidence="3" id="KW-1185">Reference proteome</keyword>
<dbReference type="Pfam" id="PF06841">
    <property type="entry name" value="Phage_T4_gp19"/>
    <property type="match status" value="1"/>
</dbReference>
<dbReference type="OrthoDB" id="9799891at2"/>
<feature type="region of interest" description="Disordered" evidence="1">
    <location>
        <begin position="151"/>
        <end position="171"/>
    </location>
</feature>
<evidence type="ECO:0000256" key="1">
    <source>
        <dbReference type="SAM" id="MobiDB-lite"/>
    </source>
</evidence>
<dbReference type="AlphaFoldDB" id="A0A7Y0REY4"/>
<dbReference type="EMBL" id="JABCKY010000007">
    <property type="protein sequence ID" value="NMT64995.1"/>
    <property type="molecule type" value="Genomic_DNA"/>
</dbReference>
<dbReference type="NCBIfam" id="TIGR02241">
    <property type="entry name" value="conserved hypothetical phage tail region protein"/>
    <property type="match status" value="1"/>
</dbReference>
<dbReference type="PANTHER" id="PTHR38009">
    <property type="entry name" value="CONSERVED HYPOTHETICAL PHAGE TAIL PROTEIN"/>
    <property type="match status" value="1"/>
</dbReference>
<reference evidence="2 3" key="1">
    <citation type="submission" date="2020-04" db="EMBL/GenBank/DDBJ databases">
        <title>Marinobacter oceani sp. nov., isolated from marine solar saltern.</title>
        <authorList>
            <person name="Chen X.-Y."/>
        </authorList>
    </citation>
    <scope>NUCLEOTIDE SEQUENCE [LARGE SCALE GENOMIC DNA]</scope>
    <source>
        <strain evidence="2 3">W62</strain>
    </source>
</reference>
<dbReference type="GO" id="GO:0005198">
    <property type="term" value="F:structural molecule activity"/>
    <property type="evidence" value="ECO:0007669"/>
    <property type="project" value="InterPro"/>
</dbReference>
<comment type="caution">
    <text evidence="2">The sequence shown here is derived from an EMBL/GenBank/DDBJ whole genome shotgun (WGS) entry which is preliminary data.</text>
</comment>
<organism evidence="2 3">
    <name type="scientific">Marinobacter orientalis</name>
    <dbReference type="NCBI Taxonomy" id="1928859"/>
    <lineage>
        <taxon>Bacteria</taxon>
        <taxon>Pseudomonadati</taxon>
        <taxon>Pseudomonadota</taxon>
        <taxon>Gammaproteobacteria</taxon>
        <taxon>Pseudomonadales</taxon>
        <taxon>Marinobacteraceae</taxon>
        <taxon>Marinobacter</taxon>
    </lineage>
</organism>
<dbReference type="Proteomes" id="UP000567186">
    <property type="component" value="Unassembled WGS sequence"/>
</dbReference>
<proteinExistence type="predicted"/>
<accession>A0A7Y0REY4</accession>